<keyword evidence="3" id="KW-0804">Transcription</keyword>
<gene>
    <name evidence="5" type="ORF">PGRAT_12975</name>
</gene>
<evidence type="ECO:0000259" key="4">
    <source>
        <dbReference type="PROSITE" id="PS01124"/>
    </source>
</evidence>
<dbReference type="OrthoDB" id="192171at2"/>
<dbReference type="eggNOG" id="COG2207">
    <property type="taxonomic scope" value="Bacteria"/>
</dbReference>
<dbReference type="InterPro" id="IPR037923">
    <property type="entry name" value="HTH-like"/>
</dbReference>
<dbReference type="Pfam" id="PF12833">
    <property type="entry name" value="HTH_18"/>
    <property type="match status" value="1"/>
</dbReference>
<keyword evidence="6" id="KW-1185">Reference proteome</keyword>
<dbReference type="HOGENOM" id="CLU_000445_88_6_9"/>
<dbReference type="InterPro" id="IPR018062">
    <property type="entry name" value="HTH_AraC-typ_CS"/>
</dbReference>
<reference evidence="5 6" key="1">
    <citation type="submission" date="2014-08" db="EMBL/GenBank/DDBJ databases">
        <title>Comparative genomics of the Paenibacillus odorifer group.</title>
        <authorList>
            <person name="den Bakker H.C."/>
            <person name="Tsai Y.-C."/>
            <person name="Martin N."/>
            <person name="Korlach J."/>
            <person name="Wiedmann M."/>
        </authorList>
    </citation>
    <scope>NUCLEOTIDE SEQUENCE [LARGE SCALE GENOMIC DNA]</scope>
    <source>
        <strain evidence="5 6">DSM 15220</strain>
    </source>
</reference>
<proteinExistence type="predicted"/>
<organism evidence="5 6">
    <name type="scientific">Paenibacillus graminis</name>
    <dbReference type="NCBI Taxonomy" id="189425"/>
    <lineage>
        <taxon>Bacteria</taxon>
        <taxon>Bacillati</taxon>
        <taxon>Bacillota</taxon>
        <taxon>Bacilli</taxon>
        <taxon>Bacillales</taxon>
        <taxon>Paenibacillaceae</taxon>
        <taxon>Paenibacillus</taxon>
    </lineage>
</organism>
<dbReference type="PROSITE" id="PS00041">
    <property type="entry name" value="HTH_ARAC_FAMILY_1"/>
    <property type="match status" value="1"/>
</dbReference>
<dbReference type="PROSITE" id="PS01124">
    <property type="entry name" value="HTH_ARAC_FAMILY_2"/>
    <property type="match status" value="1"/>
</dbReference>
<dbReference type="AlphaFoldDB" id="A0A089NHC3"/>
<dbReference type="Gene3D" id="1.10.10.60">
    <property type="entry name" value="Homeodomain-like"/>
    <property type="match status" value="2"/>
</dbReference>
<feature type="domain" description="HTH araC/xylS-type" evidence="4">
    <location>
        <begin position="189"/>
        <end position="287"/>
    </location>
</feature>
<dbReference type="RefSeq" id="WP_025709237.1">
    <property type="nucleotide sequence ID" value="NZ_CP009287.1"/>
</dbReference>
<name>A0A089NHC3_9BACL</name>
<dbReference type="SUPFAM" id="SSF46689">
    <property type="entry name" value="Homeodomain-like"/>
    <property type="match status" value="2"/>
</dbReference>
<dbReference type="EMBL" id="CP009287">
    <property type="protein sequence ID" value="AIQ68424.1"/>
    <property type="molecule type" value="Genomic_DNA"/>
</dbReference>
<dbReference type="KEGG" id="pgm:PGRAT_12975"/>
<dbReference type="PANTHER" id="PTHR43280:SF2">
    <property type="entry name" value="HTH-TYPE TRANSCRIPTIONAL REGULATOR EXSA"/>
    <property type="match status" value="1"/>
</dbReference>
<dbReference type="PANTHER" id="PTHR43280">
    <property type="entry name" value="ARAC-FAMILY TRANSCRIPTIONAL REGULATOR"/>
    <property type="match status" value="1"/>
</dbReference>
<dbReference type="STRING" id="189425.PGRAT_12975"/>
<dbReference type="SMART" id="SM00342">
    <property type="entry name" value="HTH_ARAC"/>
    <property type="match status" value="1"/>
</dbReference>
<sequence length="290" mass="33707">MTFNPSYIHLAAPPFPYFLEGDRTVYQPGDQHPNRTRMGKFDLLIVEQGCLFIGEEHKQWAVPAGHTLLLLPDRYHYSVKPCEDTTSFVWLHFHTVAEWVEAEGDPVYASREEHFQKFLTYPYTIRVPQFGSLPDPFERSGQAELLLQLSRGRRSSAVWQQQRIFEDMLRMLDLGQQDAGGSPGAEIAEQTEAYLRNHYTEPLTNVSLADALHFHYNYLARCMKRVYGLTPMEYLTDYRLEQAKLLLLKTEIPIASVAERTGFESTAYFSRRFARKVGISPLRFRKRYSR</sequence>
<dbReference type="InterPro" id="IPR009057">
    <property type="entry name" value="Homeodomain-like_sf"/>
</dbReference>
<protein>
    <submittedName>
        <fullName evidence="5">AraC family transcriptional regulator</fullName>
    </submittedName>
</protein>
<dbReference type="InterPro" id="IPR018060">
    <property type="entry name" value="HTH_AraC"/>
</dbReference>
<evidence type="ECO:0000313" key="5">
    <source>
        <dbReference type="EMBL" id="AIQ68424.1"/>
    </source>
</evidence>
<dbReference type="SUPFAM" id="SSF51215">
    <property type="entry name" value="Regulatory protein AraC"/>
    <property type="match status" value="1"/>
</dbReference>
<dbReference type="Proteomes" id="UP000029500">
    <property type="component" value="Chromosome"/>
</dbReference>
<evidence type="ECO:0000256" key="2">
    <source>
        <dbReference type="ARBA" id="ARBA00023125"/>
    </source>
</evidence>
<dbReference type="InterPro" id="IPR020449">
    <property type="entry name" value="Tscrpt_reg_AraC-type_HTH"/>
</dbReference>
<evidence type="ECO:0000256" key="3">
    <source>
        <dbReference type="ARBA" id="ARBA00023163"/>
    </source>
</evidence>
<evidence type="ECO:0000313" key="6">
    <source>
        <dbReference type="Proteomes" id="UP000029500"/>
    </source>
</evidence>
<keyword evidence="1" id="KW-0805">Transcription regulation</keyword>
<dbReference type="GO" id="GO:0043565">
    <property type="term" value="F:sequence-specific DNA binding"/>
    <property type="evidence" value="ECO:0007669"/>
    <property type="project" value="InterPro"/>
</dbReference>
<keyword evidence="2" id="KW-0238">DNA-binding</keyword>
<evidence type="ECO:0000256" key="1">
    <source>
        <dbReference type="ARBA" id="ARBA00023015"/>
    </source>
</evidence>
<dbReference type="PRINTS" id="PR00032">
    <property type="entry name" value="HTHARAC"/>
</dbReference>
<accession>A0A089NHC3</accession>
<dbReference type="GO" id="GO:0003700">
    <property type="term" value="F:DNA-binding transcription factor activity"/>
    <property type="evidence" value="ECO:0007669"/>
    <property type="project" value="InterPro"/>
</dbReference>